<dbReference type="InterPro" id="IPR036291">
    <property type="entry name" value="NAD(P)-bd_dom_sf"/>
</dbReference>
<dbReference type="PRINTS" id="PR00080">
    <property type="entry name" value="SDRFAMILY"/>
</dbReference>
<organism evidence="4 5">
    <name type="scientific">Lacimicrobium alkaliphilum</name>
    <dbReference type="NCBI Taxonomy" id="1526571"/>
    <lineage>
        <taxon>Bacteria</taxon>
        <taxon>Pseudomonadati</taxon>
        <taxon>Pseudomonadota</taxon>
        <taxon>Gammaproteobacteria</taxon>
        <taxon>Alteromonadales</taxon>
        <taxon>Alteromonadaceae</taxon>
        <taxon>Lacimicrobium</taxon>
    </lineage>
</organism>
<keyword evidence="2" id="KW-0560">Oxidoreductase</keyword>
<dbReference type="RefSeq" id="WP_062479946.1">
    <property type="nucleotide sequence ID" value="NZ_CP013650.1"/>
</dbReference>
<evidence type="ECO:0000256" key="2">
    <source>
        <dbReference type="ARBA" id="ARBA00023002"/>
    </source>
</evidence>
<dbReference type="OrthoDB" id="9804774at2"/>
<dbReference type="Pfam" id="PF13561">
    <property type="entry name" value="adh_short_C2"/>
    <property type="match status" value="1"/>
</dbReference>
<comment type="similarity">
    <text evidence="1">Belongs to the short-chain dehydrogenases/reductases (SDR) family.</text>
</comment>
<dbReference type="KEGG" id="lal:AT746_10125"/>
<accession>A0A0U2QMC3</accession>
<dbReference type="InterPro" id="IPR057326">
    <property type="entry name" value="KR_dom"/>
</dbReference>
<dbReference type="AlphaFoldDB" id="A0A0U2QMC3"/>
<reference evidence="4 5" key="1">
    <citation type="submission" date="2015-12" db="EMBL/GenBank/DDBJ databases">
        <title>Complete genome of Lacimicrobium alkaliphilum KCTC 32984.</title>
        <authorList>
            <person name="Kim S.-G."/>
            <person name="Lee Y.-J."/>
        </authorList>
    </citation>
    <scope>NUCLEOTIDE SEQUENCE [LARGE SCALE GENOMIC DNA]</scope>
    <source>
        <strain evidence="4 5">YelD216</strain>
    </source>
</reference>
<gene>
    <name evidence="4" type="primary">fabG</name>
    <name evidence="4" type="ORF">AT746_10125</name>
</gene>
<dbReference type="Gene3D" id="3.40.50.720">
    <property type="entry name" value="NAD(P)-binding Rossmann-like Domain"/>
    <property type="match status" value="1"/>
</dbReference>
<protein>
    <submittedName>
        <fullName evidence="4">3-ketoacyl-ACP reductase</fullName>
    </submittedName>
</protein>
<evidence type="ECO:0000313" key="4">
    <source>
        <dbReference type="EMBL" id="ALS98587.1"/>
    </source>
</evidence>
<dbReference type="Proteomes" id="UP000068447">
    <property type="component" value="Chromosome"/>
</dbReference>
<dbReference type="InterPro" id="IPR020904">
    <property type="entry name" value="Sc_DH/Rdtase_CS"/>
</dbReference>
<evidence type="ECO:0000313" key="5">
    <source>
        <dbReference type="Proteomes" id="UP000068447"/>
    </source>
</evidence>
<dbReference type="PANTHER" id="PTHR43658">
    <property type="entry name" value="SHORT-CHAIN DEHYDROGENASE/REDUCTASE"/>
    <property type="match status" value="1"/>
</dbReference>
<sequence>MQLTDKVIAVTGGAQGLGLAMAEHISQRGAKVALLDMQQEQLDKAVAQIRDKGGEALGFVVNVTDEKDVESAFADIRTHFGALHGLINSAGIMRDGMLLKVKDGQVMDKMSHQQFQSVLDVNITGTFLCAREAASVMVETQSKGVIINISSVSRAGNAGQSNYSASKAAVAAMTVTWAKELARFGIRTGCIAPGLVETAMAAQMRPDMRERFLSTVPLRRLAEPSEVADAACFILENDYFTGRVLELDGGTRV</sequence>
<dbReference type="NCBIfam" id="NF006072">
    <property type="entry name" value="PRK08217.1"/>
    <property type="match status" value="1"/>
</dbReference>
<dbReference type="PRINTS" id="PR00081">
    <property type="entry name" value="GDHRDH"/>
</dbReference>
<feature type="domain" description="Ketoreductase" evidence="3">
    <location>
        <begin position="6"/>
        <end position="194"/>
    </location>
</feature>
<name>A0A0U2QMC3_9ALTE</name>
<proteinExistence type="inferred from homology"/>
<dbReference type="EMBL" id="CP013650">
    <property type="protein sequence ID" value="ALS98587.1"/>
    <property type="molecule type" value="Genomic_DNA"/>
</dbReference>
<dbReference type="PROSITE" id="PS00061">
    <property type="entry name" value="ADH_SHORT"/>
    <property type="match status" value="1"/>
</dbReference>
<evidence type="ECO:0000259" key="3">
    <source>
        <dbReference type="SMART" id="SM00822"/>
    </source>
</evidence>
<dbReference type="SMART" id="SM00822">
    <property type="entry name" value="PKS_KR"/>
    <property type="match status" value="1"/>
</dbReference>
<dbReference type="GO" id="GO:0016491">
    <property type="term" value="F:oxidoreductase activity"/>
    <property type="evidence" value="ECO:0007669"/>
    <property type="project" value="UniProtKB-KW"/>
</dbReference>
<dbReference type="STRING" id="1526571.AT746_10125"/>
<dbReference type="SUPFAM" id="SSF51735">
    <property type="entry name" value="NAD(P)-binding Rossmann-fold domains"/>
    <property type="match status" value="1"/>
</dbReference>
<keyword evidence="5" id="KW-1185">Reference proteome</keyword>
<evidence type="ECO:0000256" key="1">
    <source>
        <dbReference type="ARBA" id="ARBA00006484"/>
    </source>
</evidence>
<dbReference type="PANTHER" id="PTHR43658:SF8">
    <property type="entry name" value="17-BETA-HYDROXYSTEROID DEHYDROGENASE 14-RELATED"/>
    <property type="match status" value="1"/>
</dbReference>
<dbReference type="InterPro" id="IPR002347">
    <property type="entry name" value="SDR_fam"/>
</dbReference>
<dbReference type="FunFam" id="3.40.50.720:FF:000173">
    <property type="entry name" value="3-oxoacyl-[acyl-carrier protein] reductase"/>
    <property type="match status" value="1"/>
</dbReference>